<feature type="region of interest" description="Disordered" evidence="1">
    <location>
        <begin position="39"/>
        <end position="92"/>
    </location>
</feature>
<name>A0AAV8ZRP8_9CUCU</name>
<evidence type="ECO:0000256" key="1">
    <source>
        <dbReference type="SAM" id="MobiDB-lite"/>
    </source>
</evidence>
<gene>
    <name evidence="2" type="ORF">NQ314_002104</name>
</gene>
<comment type="caution">
    <text evidence="2">The sequence shown here is derived from an EMBL/GenBank/DDBJ whole genome shotgun (WGS) entry which is preliminary data.</text>
</comment>
<dbReference type="Proteomes" id="UP001162156">
    <property type="component" value="Unassembled WGS sequence"/>
</dbReference>
<feature type="compositionally biased region" description="Polar residues" evidence="1">
    <location>
        <begin position="54"/>
        <end position="79"/>
    </location>
</feature>
<dbReference type="AlphaFoldDB" id="A0AAV8ZRP8"/>
<evidence type="ECO:0000313" key="3">
    <source>
        <dbReference type="Proteomes" id="UP001162156"/>
    </source>
</evidence>
<proteinExistence type="predicted"/>
<protein>
    <submittedName>
        <fullName evidence="2">Uncharacterized protein</fullName>
    </submittedName>
</protein>
<dbReference type="EMBL" id="JANEYF010000650">
    <property type="protein sequence ID" value="KAJ8968796.1"/>
    <property type="molecule type" value="Genomic_DNA"/>
</dbReference>
<keyword evidence="3" id="KW-1185">Reference proteome</keyword>
<feature type="compositionally biased region" description="Acidic residues" evidence="1">
    <location>
        <begin position="39"/>
        <end position="49"/>
    </location>
</feature>
<evidence type="ECO:0000313" key="2">
    <source>
        <dbReference type="EMBL" id="KAJ8968796.1"/>
    </source>
</evidence>
<accession>A0AAV8ZRP8</accession>
<reference evidence="2" key="1">
    <citation type="journal article" date="2023" name="Insect Mol. Biol.">
        <title>Genome sequencing provides insights into the evolution of gene families encoding plant cell wall-degrading enzymes in longhorned beetles.</title>
        <authorList>
            <person name="Shin N.R."/>
            <person name="Okamura Y."/>
            <person name="Kirsch R."/>
            <person name="Pauchet Y."/>
        </authorList>
    </citation>
    <scope>NUCLEOTIDE SEQUENCE</scope>
    <source>
        <strain evidence="2">RBIC_L_NR</strain>
    </source>
</reference>
<sequence>MKLPQDVFQTAKVSKILIAINNGKGAQYKGKSLDEIEFSDNVDSDDSDFEDSKQNTSACLTSKTPINNNSKDISDSASNDIPGPSKPYNKPILGQSVTETQIAHANEFDLNSSCSSKGKKSKCVNLFPLSNVLF</sequence>
<organism evidence="2 3">
    <name type="scientific">Rhamnusium bicolor</name>
    <dbReference type="NCBI Taxonomy" id="1586634"/>
    <lineage>
        <taxon>Eukaryota</taxon>
        <taxon>Metazoa</taxon>
        <taxon>Ecdysozoa</taxon>
        <taxon>Arthropoda</taxon>
        <taxon>Hexapoda</taxon>
        <taxon>Insecta</taxon>
        <taxon>Pterygota</taxon>
        <taxon>Neoptera</taxon>
        <taxon>Endopterygota</taxon>
        <taxon>Coleoptera</taxon>
        <taxon>Polyphaga</taxon>
        <taxon>Cucujiformia</taxon>
        <taxon>Chrysomeloidea</taxon>
        <taxon>Cerambycidae</taxon>
        <taxon>Lepturinae</taxon>
        <taxon>Rhagiini</taxon>
        <taxon>Rhamnusium</taxon>
    </lineage>
</organism>